<dbReference type="GO" id="GO:0005524">
    <property type="term" value="F:ATP binding"/>
    <property type="evidence" value="ECO:0007669"/>
    <property type="project" value="UniProtKB-KW"/>
</dbReference>
<dbReference type="InterPro" id="IPR029048">
    <property type="entry name" value="HSP70_C_sf"/>
</dbReference>
<evidence type="ECO:0000313" key="3">
    <source>
        <dbReference type="EMBL" id="CAG8669987.1"/>
    </source>
</evidence>
<evidence type="ECO:0000256" key="1">
    <source>
        <dbReference type="ARBA" id="ARBA00022741"/>
    </source>
</evidence>
<dbReference type="InterPro" id="IPR013126">
    <property type="entry name" value="Hsp_70_fam"/>
</dbReference>
<dbReference type="Pfam" id="PF00012">
    <property type="entry name" value="HSP70"/>
    <property type="match status" value="1"/>
</dbReference>
<dbReference type="EMBL" id="CAJVPP010005796">
    <property type="protein sequence ID" value="CAG8669987.1"/>
    <property type="molecule type" value="Genomic_DNA"/>
</dbReference>
<keyword evidence="4" id="KW-1185">Reference proteome</keyword>
<dbReference type="Gene3D" id="1.20.1270.10">
    <property type="match status" value="1"/>
</dbReference>
<organism evidence="3 4">
    <name type="scientific">Funneliformis mosseae</name>
    <name type="common">Endomycorrhizal fungus</name>
    <name type="synonym">Glomus mosseae</name>
    <dbReference type="NCBI Taxonomy" id="27381"/>
    <lineage>
        <taxon>Eukaryota</taxon>
        <taxon>Fungi</taxon>
        <taxon>Fungi incertae sedis</taxon>
        <taxon>Mucoromycota</taxon>
        <taxon>Glomeromycotina</taxon>
        <taxon>Glomeromycetes</taxon>
        <taxon>Glomerales</taxon>
        <taxon>Glomeraceae</taxon>
        <taxon>Funneliformis</taxon>
    </lineage>
</organism>
<dbReference type="AlphaFoldDB" id="A0A9N9EDX7"/>
<keyword evidence="2" id="KW-0067">ATP-binding</keyword>
<sequence length="133" mass="15529">MGRKNAKTPQNSRTVKRFHRQTMKKYLRDFKNGVTEAKHREELEKEEQRIISRNELGSYVFNLRNKLDVNKLYIPNRLNDAIQETIAWLVSNQEASKEEYENKQGTLKEIANPITRIFFGETDVSGSRRGDAG</sequence>
<keyword evidence="1" id="KW-0547">Nucleotide-binding</keyword>
<proteinExistence type="predicted"/>
<reference evidence="3" key="1">
    <citation type="submission" date="2021-06" db="EMBL/GenBank/DDBJ databases">
        <authorList>
            <person name="Kallberg Y."/>
            <person name="Tangrot J."/>
            <person name="Rosling A."/>
        </authorList>
    </citation>
    <scope>NUCLEOTIDE SEQUENCE</scope>
    <source>
        <strain evidence="3">87-6 pot B 2015</strain>
    </source>
</reference>
<protein>
    <submittedName>
        <fullName evidence="3">66_t:CDS:1</fullName>
    </submittedName>
</protein>
<name>A0A9N9EDX7_FUNMO</name>
<dbReference type="GO" id="GO:0140662">
    <property type="term" value="F:ATP-dependent protein folding chaperone"/>
    <property type="evidence" value="ECO:0007669"/>
    <property type="project" value="InterPro"/>
</dbReference>
<evidence type="ECO:0000256" key="2">
    <source>
        <dbReference type="ARBA" id="ARBA00022840"/>
    </source>
</evidence>
<accession>A0A9N9EDX7</accession>
<comment type="caution">
    <text evidence="3">The sequence shown here is derived from an EMBL/GenBank/DDBJ whole genome shotgun (WGS) entry which is preliminary data.</text>
</comment>
<gene>
    <name evidence="3" type="ORF">FMOSSE_LOCUS12358</name>
</gene>
<dbReference type="Proteomes" id="UP000789375">
    <property type="component" value="Unassembled WGS sequence"/>
</dbReference>
<evidence type="ECO:0000313" key="4">
    <source>
        <dbReference type="Proteomes" id="UP000789375"/>
    </source>
</evidence>
<dbReference type="SUPFAM" id="SSF100934">
    <property type="entry name" value="Heat shock protein 70kD (HSP70), C-terminal subdomain"/>
    <property type="match status" value="1"/>
</dbReference>